<keyword evidence="5" id="KW-1185">Reference proteome</keyword>
<accession>A0A9W6MQE2</accession>
<evidence type="ECO:0000313" key="4">
    <source>
        <dbReference type="EMBL" id="MBM7851059.1"/>
    </source>
</evidence>
<keyword evidence="1" id="KW-1133">Transmembrane helix</keyword>
<keyword evidence="1" id="KW-0812">Transmembrane</keyword>
<proteinExistence type="predicted"/>
<evidence type="ECO:0000256" key="1">
    <source>
        <dbReference type="SAM" id="Phobius"/>
    </source>
</evidence>
<protein>
    <recommendedName>
        <fullName evidence="2">DUF6468 domain-containing protein</fullName>
    </recommendedName>
</protein>
<evidence type="ECO:0000259" key="2">
    <source>
        <dbReference type="Pfam" id="PF20072"/>
    </source>
</evidence>
<reference evidence="3" key="3">
    <citation type="submission" date="2023-01" db="EMBL/GenBank/DDBJ databases">
        <authorList>
            <person name="Sun Q."/>
            <person name="Evtushenko L."/>
        </authorList>
    </citation>
    <scope>NUCLEOTIDE SEQUENCE</scope>
    <source>
        <strain evidence="3">VKM B-1606</strain>
    </source>
</reference>
<keyword evidence="1" id="KW-0472">Membrane</keyword>
<dbReference type="InterPro" id="IPR045531">
    <property type="entry name" value="DUF6468"/>
</dbReference>
<evidence type="ECO:0000313" key="3">
    <source>
        <dbReference type="EMBL" id="GLK54117.1"/>
    </source>
</evidence>
<reference evidence="4 5" key="2">
    <citation type="submission" date="2021-01" db="EMBL/GenBank/DDBJ databases">
        <title>Genomic Encyclopedia of Type Strains, Phase IV (KMG-IV): sequencing the most valuable type-strain genomes for metagenomic binning, comparative biology and taxonomic classification.</title>
        <authorList>
            <person name="Goeker M."/>
        </authorList>
    </citation>
    <scope>NUCLEOTIDE SEQUENCE [LARGE SCALE GENOMIC DNA]</scope>
    <source>
        <strain evidence="4 5">DSM 6130</strain>
    </source>
</reference>
<dbReference type="EMBL" id="BSFF01000001">
    <property type="protein sequence ID" value="GLK54117.1"/>
    <property type="molecule type" value="Genomic_DNA"/>
</dbReference>
<dbReference type="Proteomes" id="UP000758856">
    <property type="component" value="Unassembled WGS sequence"/>
</dbReference>
<evidence type="ECO:0000313" key="6">
    <source>
        <dbReference type="Proteomes" id="UP001143400"/>
    </source>
</evidence>
<dbReference type="EMBL" id="JAFBCY010000002">
    <property type="protein sequence ID" value="MBM7851059.1"/>
    <property type="molecule type" value="Genomic_DNA"/>
</dbReference>
<feature type="domain" description="DUF6468" evidence="2">
    <location>
        <begin position="34"/>
        <end position="109"/>
    </location>
</feature>
<dbReference type="AlphaFoldDB" id="A0A9W6MQE2"/>
<feature type="transmembrane region" description="Helical" evidence="1">
    <location>
        <begin position="6"/>
        <end position="26"/>
    </location>
</feature>
<gene>
    <name evidence="3" type="ORF">GCM10008170_01360</name>
    <name evidence="4" type="ORF">JOD31_001284</name>
</gene>
<organism evidence="3 6">
    <name type="scientific">Methylopila capsulata</name>
    <dbReference type="NCBI Taxonomy" id="61654"/>
    <lineage>
        <taxon>Bacteria</taxon>
        <taxon>Pseudomonadati</taxon>
        <taxon>Pseudomonadota</taxon>
        <taxon>Alphaproteobacteria</taxon>
        <taxon>Hyphomicrobiales</taxon>
        <taxon>Methylopilaceae</taxon>
        <taxon>Methylopila</taxon>
    </lineage>
</organism>
<dbReference type="Pfam" id="PF20072">
    <property type="entry name" value="DUF6468"/>
    <property type="match status" value="1"/>
</dbReference>
<dbReference type="RefSeq" id="WP_204949483.1">
    <property type="nucleotide sequence ID" value="NZ_BSFF01000001.1"/>
</dbReference>
<name>A0A9W6MQE2_9HYPH</name>
<comment type="caution">
    <text evidence="3">The sequence shown here is derived from an EMBL/GenBank/DDBJ whole genome shotgun (WGS) entry which is preliminary data.</text>
</comment>
<evidence type="ECO:0000313" key="5">
    <source>
        <dbReference type="Proteomes" id="UP000758856"/>
    </source>
</evidence>
<sequence>MENVVGFAIESLVAVLLVATIAYCALLNRRLGKLRADEGVMRETITELVASTHAAERAIVALRAALGHCEDTLAERLGRAETMSTAIAGQLSAGEEVIERITRIAKAAREHAAREASMDEIARRDADREAVRLAARRRAEEEEETRALIRRVAEEAEPISRSAATAAAAELFASRIRALSAGSPA</sequence>
<dbReference type="Proteomes" id="UP001143400">
    <property type="component" value="Unassembled WGS sequence"/>
</dbReference>
<reference evidence="3" key="1">
    <citation type="journal article" date="2014" name="Int. J. Syst. Evol. Microbiol.">
        <title>Complete genome sequence of Corynebacterium casei LMG S-19264T (=DSM 44701T), isolated from a smear-ripened cheese.</title>
        <authorList>
            <consortium name="US DOE Joint Genome Institute (JGI-PGF)"/>
            <person name="Walter F."/>
            <person name="Albersmeier A."/>
            <person name="Kalinowski J."/>
            <person name="Ruckert C."/>
        </authorList>
    </citation>
    <scope>NUCLEOTIDE SEQUENCE</scope>
    <source>
        <strain evidence="3">VKM B-1606</strain>
    </source>
</reference>